<gene>
    <name evidence="2" type="ORF">KP509_31G035800</name>
</gene>
<dbReference type="AlphaFoldDB" id="A0A8T2QYZ1"/>
<evidence type="ECO:0000313" key="2">
    <source>
        <dbReference type="EMBL" id="KAH7288661.1"/>
    </source>
</evidence>
<evidence type="ECO:0000313" key="3">
    <source>
        <dbReference type="Proteomes" id="UP000825935"/>
    </source>
</evidence>
<sequence>MCQGVFPPSFSPCDCLSSEFLPYSDAAEKAHGYNAADESLGAYYVFMESVHKGSRFASSLIPNWVTASSKSPHSKVCIASHQAPPPSSSPGRKLKQPNPTSTAMMFEPELGPHDTPHLVHAFFFDST</sequence>
<protein>
    <submittedName>
        <fullName evidence="2">Uncharacterized protein</fullName>
    </submittedName>
</protein>
<dbReference type="Proteomes" id="UP000825935">
    <property type="component" value="Chromosome 31"/>
</dbReference>
<accession>A0A8T2QYZ1</accession>
<dbReference type="OrthoDB" id="1928314at2759"/>
<proteinExistence type="predicted"/>
<comment type="caution">
    <text evidence="2">The sequence shown here is derived from an EMBL/GenBank/DDBJ whole genome shotgun (WGS) entry which is preliminary data.</text>
</comment>
<evidence type="ECO:0000256" key="1">
    <source>
        <dbReference type="SAM" id="MobiDB-lite"/>
    </source>
</evidence>
<name>A0A8T2QYZ1_CERRI</name>
<feature type="region of interest" description="Disordered" evidence="1">
    <location>
        <begin position="75"/>
        <end position="104"/>
    </location>
</feature>
<keyword evidence="3" id="KW-1185">Reference proteome</keyword>
<dbReference type="EMBL" id="CM035436">
    <property type="protein sequence ID" value="KAH7288661.1"/>
    <property type="molecule type" value="Genomic_DNA"/>
</dbReference>
<organism evidence="2 3">
    <name type="scientific">Ceratopteris richardii</name>
    <name type="common">Triangle waterfern</name>
    <dbReference type="NCBI Taxonomy" id="49495"/>
    <lineage>
        <taxon>Eukaryota</taxon>
        <taxon>Viridiplantae</taxon>
        <taxon>Streptophyta</taxon>
        <taxon>Embryophyta</taxon>
        <taxon>Tracheophyta</taxon>
        <taxon>Polypodiopsida</taxon>
        <taxon>Polypodiidae</taxon>
        <taxon>Polypodiales</taxon>
        <taxon>Pteridineae</taxon>
        <taxon>Pteridaceae</taxon>
        <taxon>Parkerioideae</taxon>
        <taxon>Ceratopteris</taxon>
    </lineage>
</organism>
<reference evidence="2" key="1">
    <citation type="submission" date="2021-08" db="EMBL/GenBank/DDBJ databases">
        <title>WGS assembly of Ceratopteris richardii.</title>
        <authorList>
            <person name="Marchant D.B."/>
            <person name="Chen G."/>
            <person name="Jenkins J."/>
            <person name="Shu S."/>
            <person name="Leebens-Mack J."/>
            <person name="Grimwood J."/>
            <person name="Schmutz J."/>
            <person name="Soltis P."/>
            <person name="Soltis D."/>
            <person name="Chen Z.-H."/>
        </authorList>
    </citation>
    <scope>NUCLEOTIDE SEQUENCE</scope>
    <source>
        <strain evidence="2">Whitten #5841</strain>
        <tissue evidence="2">Leaf</tissue>
    </source>
</reference>